<feature type="domain" description="PNPLA" evidence="4">
    <location>
        <begin position="109"/>
        <end position="309"/>
    </location>
</feature>
<dbReference type="GO" id="GO:0016787">
    <property type="term" value="F:hydrolase activity"/>
    <property type="evidence" value="ECO:0007669"/>
    <property type="project" value="UniProtKB-UniRule"/>
</dbReference>
<dbReference type="AlphaFoldDB" id="A0A2P6MVT5"/>
<feature type="short sequence motif" description="GXSXG" evidence="2">
    <location>
        <begin position="146"/>
        <end position="150"/>
    </location>
</feature>
<gene>
    <name evidence="5" type="ORF">PROFUN_08822</name>
</gene>
<evidence type="ECO:0000256" key="3">
    <source>
        <dbReference type="SAM" id="Phobius"/>
    </source>
</evidence>
<dbReference type="EMBL" id="MDYQ01000362">
    <property type="protein sequence ID" value="PRP75828.1"/>
    <property type="molecule type" value="Genomic_DNA"/>
</dbReference>
<dbReference type="InterPro" id="IPR016035">
    <property type="entry name" value="Acyl_Trfase/lysoPLipase"/>
</dbReference>
<dbReference type="PROSITE" id="PS51635">
    <property type="entry name" value="PNPLA"/>
    <property type="match status" value="1"/>
</dbReference>
<comment type="caution">
    <text evidence="5">The sequence shown here is derived from an EMBL/GenBank/DDBJ whole genome shotgun (WGS) entry which is preliminary data.</text>
</comment>
<dbReference type="InterPro" id="IPR002641">
    <property type="entry name" value="PNPLA_dom"/>
</dbReference>
<evidence type="ECO:0000256" key="2">
    <source>
        <dbReference type="PROSITE-ProRule" id="PRU01161"/>
    </source>
</evidence>
<dbReference type="Gene3D" id="3.40.1090.10">
    <property type="entry name" value="Cytosolic phospholipase A2 catalytic domain"/>
    <property type="match status" value="1"/>
</dbReference>
<dbReference type="Pfam" id="PF01734">
    <property type="entry name" value="Patatin"/>
    <property type="match status" value="1"/>
</dbReference>
<accession>A0A2P6MVT5</accession>
<keyword evidence="2" id="KW-0378">Hydrolase</keyword>
<dbReference type="Proteomes" id="UP000241769">
    <property type="component" value="Unassembled WGS sequence"/>
</dbReference>
<dbReference type="InParanoid" id="A0A2P6MVT5"/>
<evidence type="ECO:0000256" key="1">
    <source>
        <dbReference type="ARBA" id="ARBA00023098"/>
    </source>
</evidence>
<sequence length="461" mass="49153">MKKSNWTGEEVEFSLEILNTLSVRNEMRSCDVVGLKAFGTRRNSNLRPQQKEDNILLTAAKQQHTRIRLTNNNIMKTIILLTALAAIAIALPISSYNVAPNFSTPGVGWAFSGAGARIAQQAALAQALLFGKYPNGTIIVPAYVSGTSSGSLSAVGLNGYLEYVASNGSRGWSLSSWNNFIFGLRDSSVYRTGIRGVVDSAKGLTDGFLLDNTPLITTLTTALNQLGYSTLGDLFLPTYISTVDQRSGNVVRFLSTDRNVSSIPLIQILLASTAIPVAFPPRKIPALTNNTLFVDGGVSIDYLPVIPLLSGALPVTTVYGFTPNKDADTGSNNADQSSIEDNGIVRNTLKAFEIQGNNLLTGDLAILAASNARGYLYSAVLNQTFSTLNFNNEQEQYNLVAAWAANNNPTPVSDDRLAYTFGSVSPSAFSVNNGYADASTTGSAASITLGFMMIASIVLLL</sequence>
<reference evidence="5 6" key="1">
    <citation type="journal article" date="2018" name="Genome Biol. Evol.">
        <title>Multiple Roots of Fruiting Body Formation in Amoebozoa.</title>
        <authorList>
            <person name="Hillmann F."/>
            <person name="Forbes G."/>
            <person name="Novohradska S."/>
            <person name="Ferling I."/>
            <person name="Riege K."/>
            <person name="Groth M."/>
            <person name="Westermann M."/>
            <person name="Marz M."/>
            <person name="Spaller T."/>
            <person name="Winckler T."/>
            <person name="Schaap P."/>
            <person name="Glockner G."/>
        </authorList>
    </citation>
    <scope>NUCLEOTIDE SEQUENCE [LARGE SCALE GENOMIC DNA]</scope>
    <source>
        <strain evidence="5 6">Jena</strain>
    </source>
</reference>
<keyword evidence="1 2" id="KW-0443">Lipid metabolism</keyword>
<comment type="caution">
    <text evidence="2">Lacks conserved residue(s) required for the propagation of feature annotation.</text>
</comment>
<proteinExistence type="predicted"/>
<dbReference type="GO" id="GO:0016042">
    <property type="term" value="P:lipid catabolic process"/>
    <property type="evidence" value="ECO:0007669"/>
    <property type="project" value="UniProtKB-UniRule"/>
</dbReference>
<keyword evidence="3" id="KW-1133">Transmembrane helix</keyword>
<keyword evidence="3" id="KW-0812">Transmembrane</keyword>
<feature type="short sequence motif" description="DGA/G" evidence="2">
    <location>
        <begin position="295"/>
        <end position="297"/>
    </location>
</feature>
<feature type="active site" description="Proton acceptor" evidence="2">
    <location>
        <position position="295"/>
    </location>
</feature>
<evidence type="ECO:0000259" key="4">
    <source>
        <dbReference type="PROSITE" id="PS51635"/>
    </source>
</evidence>
<evidence type="ECO:0000313" key="5">
    <source>
        <dbReference type="EMBL" id="PRP75828.1"/>
    </source>
</evidence>
<feature type="transmembrane region" description="Helical" evidence="3">
    <location>
        <begin position="74"/>
        <end position="93"/>
    </location>
</feature>
<dbReference type="SUPFAM" id="SSF52151">
    <property type="entry name" value="FabD/lysophospholipase-like"/>
    <property type="match status" value="1"/>
</dbReference>
<name>A0A2P6MVT5_9EUKA</name>
<protein>
    <recommendedName>
        <fullName evidence="4">PNPLA domain-containing protein</fullName>
    </recommendedName>
</protein>
<keyword evidence="6" id="KW-1185">Reference proteome</keyword>
<organism evidence="5 6">
    <name type="scientific">Planoprotostelium fungivorum</name>
    <dbReference type="NCBI Taxonomy" id="1890364"/>
    <lineage>
        <taxon>Eukaryota</taxon>
        <taxon>Amoebozoa</taxon>
        <taxon>Evosea</taxon>
        <taxon>Variosea</taxon>
        <taxon>Cavosteliida</taxon>
        <taxon>Cavosteliaceae</taxon>
        <taxon>Planoprotostelium</taxon>
    </lineage>
</organism>
<keyword evidence="2" id="KW-0442">Lipid degradation</keyword>
<feature type="active site" description="Nucleophile" evidence="2">
    <location>
        <position position="148"/>
    </location>
</feature>
<keyword evidence="3" id="KW-0472">Membrane</keyword>
<evidence type="ECO:0000313" key="6">
    <source>
        <dbReference type="Proteomes" id="UP000241769"/>
    </source>
</evidence>